<gene>
    <name evidence="1" type="ORF">VNO77_04369</name>
</gene>
<keyword evidence="2" id="KW-1185">Reference proteome</keyword>
<accession>A0AAN9N219</accession>
<dbReference type="Proteomes" id="UP001367508">
    <property type="component" value="Unassembled WGS sequence"/>
</dbReference>
<evidence type="ECO:0000313" key="1">
    <source>
        <dbReference type="EMBL" id="KAK7362259.1"/>
    </source>
</evidence>
<evidence type="ECO:0000313" key="2">
    <source>
        <dbReference type="Proteomes" id="UP001367508"/>
    </source>
</evidence>
<protein>
    <submittedName>
        <fullName evidence="1">Uncharacterized protein</fullName>
    </submittedName>
</protein>
<sequence length="99" mass="11017">MLEASVMEEKHGGYGTGLFVKFFLVLPPHQFSDLDQDRSLAQHRTGYPRENAVIGPLKTDAATEHVNAWGIDQGPDDGQESHLIVDCYEKIRVSVDALH</sequence>
<comment type="caution">
    <text evidence="1">The sequence shown here is derived from an EMBL/GenBank/DDBJ whole genome shotgun (WGS) entry which is preliminary data.</text>
</comment>
<proteinExistence type="predicted"/>
<reference evidence="1 2" key="1">
    <citation type="submission" date="2024-01" db="EMBL/GenBank/DDBJ databases">
        <title>The genomes of 5 underutilized Papilionoideae crops provide insights into root nodulation and disease resistanc.</title>
        <authorList>
            <person name="Jiang F."/>
        </authorList>
    </citation>
    <scope>NUCLEOTIDE SEQUENCE [LARGE SCALE GENOMIC DNA]</scope>
    <source>
        <strain evidence="1">LVBAO_FW01</strain>
        <tissue evidence="1">Leaves</tissue>
    </source>
</reference>
<dbReference type="EMBL" id="JAYMYQ010000001">
    <property type="protein sequence ID" value="KAK7362259.1"/>
    <property type="molecule type" value="Genomic_DNA"/>
</dbReference>
<dbReference type="AlphaFoldDB" id="A0AAN9N219"/>
<organism evidence="1 2">
    <name type="scientific">Canavalia gladiata</name>
    <name type="common">Sword bean</name>
    <name type="synonym">Dolichos gladiatus</name>
    <dbReference type="NCBI Taxonomy" id="3824"/>
    <lineage>
        <taxon>Eukaryota</taxon>
        <taxon>Viridiplantae</taxon>
        <taxon>Streptophyta</taxon>
        <taxon>Embryophyta</taxon>
        <taxon>Tracheophyta</taxon>
        <taxon>Spermatophyta</taxon>
        <taxon>Magnoliopsida</taxon>
        <taxon>eudicotyledons</taxon>
        <taxon>Gunneridae</taxon>
        <taxon>Pentapetalae</taxon>
        <taxon>rosids</taxon>
        <taxon>fabids</taxon>
        <taxon>Fabales</taxon>
        <taxon>Fabaceae</taxon>
        <taxon>Papilionoideae</taxon>
        <taxon>50 kb inversion clade</taxon>
        <taxon>NPAAA clade</taxon>
        <taxon>indigoferoid/millettioid clade</taxon>
        <taxon>Phaseoleae</taxon>
        <taxon>Canavalia</taxon>
    </lineage>
</organism>
<name>A0AAN9N219_CANGL</name>